<evidence type="ECO:0008006" key="4">
    <source>
        <dbReference type="Google" id="ProtNLM"/>
    </source>
</evidence>
<name>A0A150QC41_SORCE</name>
<dbReference type="Pfam" id="PF13646">
    <property type="entry name" value="HEAT_2"/>
    <property type="match status" value="1"/>
</dbReference>
<dbReference type="SMART" id="SM00567">
    <property type="entry name" value="EZ_HEAT"/>
    <property type="match status" value="2"/>
</dbReference>
<dbReference type="PANTHER" id="PTHR12697">
    <property type="entry name" value="PBS LYASE HEAT-LIKE PROTEIN"/>
    <property type="match status" value="1"/>
</dbReference>
<dbReference type="AlphaFoldDB" id="A0A150QC41"/>
<proteinExistence type="predicted"/>
<organism evidence="2 3">
    <name type="scientific">Sorangium cellulosum</name>
    <name type="common">Polyangium cellulosum</name>
    <dbReference type="NCBI Taxonomy" id="56"/>
    <lineage>
        <taxon>Bacteria</taxon>
        <taxon>Pseudomonadati</taxon>
        <taxon>Myxococcota</taxon>
        <taxon>Polyangia</taxon>
        <taxon>Polyangiales</taxon>
        <taxon>Polyangiaceae</taxon>
        <taxon>Sorangium</taxon>
    </lineage>
</organism>
<dbReference type="GO" id="GO:0016491">
    <property type="term" value="F:oxidoreductase activity"/>
    <property type="evidence" value="ECO:0007669"/>
    <property type="project" value="TreeGrafter"/>
</dbReference>
<feature type="signal peptide" evidence="1">
    <location>
        <begin position="1"/>
        <end position="25"/>
    </location>
</feature>
<dbReference type="EMBL" id="JEMA01000843">
    <property type="protein sequence ID" value="KYF65296.1"/>
    <property type="molecule type" value="Genomic_DNA"/>
</dbReference>
<evidence type="ECO:0000256" key="1">
    <source>
        <dbReference type="SAM" id="SignalP"/>
    </source>
</evidence>
<feature type="chain" id="PRO_5007566509" description="Secreted protein" evidence="1">
    <location>
        <begin position="26"/>
        <end position="279"/>
    </location>
</feature>
<dbReference type="PANTHER" id="PTHR12697:SF5">
    <property type="entry name" value="DEOXYHYPUSINE HYDROXYLASE"/>
    <property type="match status" value="1"/>
</dbReference>
<dbReference type="InterPro" id="IPR004155">
    <property type="entry name" value="PBS_lyase_HEAT"/>
</dbReference>
<reference evidence="2 3" key="1">
    <citation type="submission" date="2014-02" db="EMBL/GenBank/DDBJ databases">
        <title>The small core and large imbalanced accessory genome model reveals a collaborative survival strategy of Sorangium cellulosum strains in nature.</title>
        <authorList>
            <person name="Han K."/>
            <person name="Peng R."/>
            <person name="Blom J."/>
            <person name="Li Y.-Z."/>
        </authorList>
    </citation>
    <scope>NUCLEOTIDE SEQUENCE [LARGE SCALE GENOMIC DNA]</scope>
    <source>
        <strain evidence="2 3">So0008-312</strain>
    </source>
</reference>
<evidence type="ECO:0000313" key="2">
    <source>
        <dbReference type="EMBL" id="KYF65296.1"/>
    </source>
</evidence>
<dbReference type="OrthoDB" id="5504765at2"/>
<evidence type="ECO:0000313" key="3">
    <source>
        <dbReference type="Proteomes" id="UP000075260"/>
    </source>
</evidence>
<sequence>MVRRLFIAMLLATSMILGGTSPSIAEDRDTSAFRDIAVGKDYRLRVAAALALGRSKSPGARPALEKALRDAHPAVRASAATALGAMGNPAAVPALKAALDTEPAPSLKRQIQAAIERLSKSSSKARFLVSLGKFENRSGVKDAMLGSLLRQHTRSRVAQFADIEIVADGTDVAAAGKSRKLPAFTLDGSVTQLSKRHGADGIGFAAKVEYVIREMPSQTLKGSMIGSAQALAEARRAKGRRELAQLQSDAVAGAIESALQRTPLALEAASGSSVVPSGR</sequence>
<dbReference type="Proteomes" id="UP000075260">
    <property type="component" value="Unassembled WGS sequence"/>
</dbReference>
<dbReference type="InterPro" id="IPR016024">
    <property type="entry name" value="ARM-type_fold"/>
</dbReference>
<dbReference type="RefSeq" id="WP_061611206.1">
    <property type="nucleotide sequence ID" value="NZ_JEMA01000843.1"/>
</dbReference>
<dbReference type="Gene3D" id="1.25.10.10">
    <property type="entry name" value="Leucine-rich Repeat Variant"/>
    <property type="match status" value="1"/>
</dbReference>
<gene>
    <name evidence="2" type="ORF">BE15_19305</name>
</gene>
<comment type="caution">
    <text evidence="2">The sequence shown here is derived from an EMBL/GenBank/DDBJ whole genome shotgun (WGS) entry which is preliminary data.</text>
</comment>
<protein>
    <recommendedName>
        <fullName evidence="4">Secreted protein</fullName>
    </recommendedName>
</protein>
<keyword evidence="1" id="KW-0732">Signal</keyword>
<dbReference type="SUPFAM" id="SSF48371">
    <property type="entry name" value="ARM repeat"/>
    <property type="match status" value="1"/>
</dbReference>
<accession>A0A150QC41</accession>
<dbReference type="InterPro" id="IPR011989">
    <property type="entry name" value="ARM-like"/>
</dbReference>